<dbReference type="GO" id="GO:0030431">
    <property type="term" value="P:sleep"/>
    <property type="evidence" value="ECO:0007669"/>
    <property type="project" value="InterPro"/>
</dbReference>
<evidence type="ECO:0000256" key="4">
    <source>
        <dbReference type="ARBA" id="ARBA00022622"/>
    </source>
</evidence>
<reference evidence="20" key="1">
    <citation type="submission" date="2022-03" db="EMBL/GenBank/DDBJ databases">
        <authorList>
            <person name="Sayadi A."/>
        </authorList>
    </citation>
    <scope>NUCLEOTIDE SEQUENCE</scope>
</reference>
<keyword evidence="7" id="KW-1133">Transmembrane helix</keyword>
<evidence type="ECO:0000313" key="21">
    <source>
        <dbReference type="Proteomes" id="UP001152888"/>
    </source>
</evidence>
<evidence type="ECO:0000256" key="19">
    <source>
        <dbReference type="SAM" id="SignalP"/>
    </source>
</evidence>
<evidence type="ECO:0000256" key="7">
    <source>
        <dbReference type="ARBA" id="ARBA00022989"/>
    </source>
</evidence>
<comment type="subcellular location">
    <subcellularLocation>
        <location evidence="1">Cell membrane</location>
        <topology evidence="1">Lipid-anchor</topology>
        <topology evidence="1">GPI-anchor</topology>
        <orientation evidence="1">Extracellular side</orientation>
    </subcellularLocation>
    <subcellularLocation>
        <location evidence="14">Membrane raft</location>
        <topology evidence="14">Lipid-anchor</topology>
        <topology evidence="14">GPI-anchor</topology>
        <orientation evidence="14">Extracellular side</orientation>
    </subcellularLocation>
</comment>
<proteinExistence type="inferred from homology"/>
<keyword evidence="9" id="KW-0472">Membrane</keyword>
<comment type="subunit">
    <text evidence="18">Interacts (via loop 2 of the three-fingered Ly-6 domain) with Sh/shaker; this interaction may stabilize both components of the complex and may be required for targeting or retention of Sh/shaker to neural cell projections. Interacts (via loop 2 of the three-fingered Ly-6 domain) with nAChRalpha3 and potentially other nicotinic acetylcholine receptors; this interaction is required for antagonism of nicotinic acetylcholine receptors.</text>
</comment>
<keyword evidence="8" id="KW-0090">Biological rhythms</keyword>
<organism evidence="20 21">
    <name type="scientific">Acanthoscelides obtectus</name>
    <name type="common">Bean weevil</name>
    <name type="synonym">Bruchus obtectus</name>
    <dbReference type="NCBI Taxonomy" id="200917"/>
    <lineage>
        <taxon>Eukaryota</taxon>
        <taxon>Metazoa</taxon>
        <taxon>Ecdysozoa</taxon>
        <taxon>Arthropoda</taxon>
        <taxon>Hexapoda</taxon>
        <taxon>Insecta</taxon>
        <taxon>Pterygota</taxon>
        <taxon>Neoptera</taxon>
        <taxon>Endopterygota</taxon>
        <taxon>Coleoptera</taxon>
        <taxon>Polyphaga</taxon>
        <taxon>Cucujiformia</taxon>
        <taxon>Chrysomeloidea</taxon>
        <taxon>Chrysomelidae</taxon>
        <taxon>Bruchinae</taxon>
        <taxon>Bruchini</taxon>
        <taxon>Acanthoscelides</taxon>
    </lineage>
</organism>
<dbReference type="GO" id="GO:0045121">
    <property type="term" value="C:membrane raft"/>
    <property type="evidence" value="ECO:0007669"/>
    <property type="project" value="UniProtKB-SubCell"/>
</dbReference>
<evidence type="ECO:0000256" key="6">
    <source>
        <dbReference type="ARBA" id="ARBA00022729"/>
    </source>
</evidence>
<dbReference type="Pfam" id="PF17064">
    <property type="entry name" value="QVR"/>
    <property type="match status" value="1"/>
</dbReference>
<keyword evidence="12" id="KW-0449">Lipoprotein</keyword>
<evidence type="ECO:0000313" key="20">
    <source>
        <dbReference type="EMBL" id="CAH1977304.1"/>
    </source>
</evidence>
<keyword evidence="6 19" id="KW-0732">Signal</keyword>
<feature type="chain" id="PRO_5040340162" description="UPAR/Ly6 domain-containing protein qvr" evidence="19">
    <location>
        <begin position="21"/>
        <end position="125"/>
    </location>
</feature>
<evidence type="ECO:0000256" key="17">
    <source>
        <dbReference type="ARBA" id="ARBA00045788"/>
    </source>
</evidence>
<dbReference type="GO" id="GO:0098552">
    <property type="term" value="C:side of membrane"/>
    <property type="evidence" value="ECO:0007669"/>
    <property type="project" value="UniProtKB-KW"/>
</dbReference>
<evidence type="ECO:0000256" key="13">
    <source>
        <dbReference type="ARBA" id="ARBA00031037"/>
    </source>
</evidence>
<keyword evidence="21" id="KW-1185">Reference proteome</keyword>
<sequence>MKISLIFLVLAVQSINHAYSLVCYQCQETIGKNLACEKNVITVLTENCTQNFVCIKYIHTEFNLTSVTRGCSPRTRCEELNAQFGGSLEKCSTCNEDRCNSSFINKSSVVFSLITSASLLFRIFL</sequence>
<feature type="signal peptide" evidence="19">
    <location>
        <begin position="1"/>
        <end position="20"/>
    </location>
</feature>
<keyword evidence="3" id="KW-1003">Cell membrane</keyword>
<dbReference type="PANTHER" id="PTHR33562">
    <property type="entry name" value="ATILLA, ISOFORM B-RELATED-RELATED"/>
    <property type="match status" value="1"/>
</dbReference>
<dbReference type="PANTHER" id="PTHR33562:SF31">
    <property type="entry name" value="PROTEIN QUIVER"/>
    <property type="match status" value="1"/>
</dbReference>
<evidence type="ECO:0000256" key="1">
    <source>
        <dbReference type="ARBA" id="ARBA00004471"/>
    </source>
</evidence>
<evidence type="ECO:0000256" key="16">
    <source>
        <dbReference type="ARBA" id="ARBA00044561"/>
    </source>
</evidence>
<evidence type="ECO:0000256" key="18">
    <source>
        <dbReference type="ARBA" id="ARBA00046769"/>
    </source>
</evidence>
<dbReference type="EMBL" id="CAKOFQ010006857">
    <property type="protein sequence ID" value="CAH1977304.1"/>
    <property type="molecule type" value="Genomic_DNA"/>
</dbReference>
<dbReference type="OrthoDB" id="6761115at2759"/>
<evidence type="ECO:0000256" key="8">
    <source>
        <dbReference type="ARBA" id="ARBA00023108"/>
    </source>
</evidence>
<protein>
    <recommendedName>
        <fullName evidence="15">UPAR/Ly6 domain-containing protein qvr</fullName>
    </recommendedName>
    <alternativeName>
        <fullName evidence="16">Protein quiver</fullName>
    </alternativeName>
    <alternativeName>
        <fullName evidence="13">Protein sleepless</fullName>
    </alternativeName>
</protein>
<dbReference type="SUPFAM" id="SSF57302">
    <property type="entry name" value="Snake toxin-like"/>
    <property type="match status" value="1"/>
</dbReference>
<dbReference type="AlphaFoldDB" id="A0A9P0PA47"/>
<dbReference type="GO" id="GO:0048511">
    <property type="term" value="P:rhythmic process"/>
    <property type="evidence" value="ECO:0007669"/>
    <property type="project" value="UniProtKB-KW"/>
</dbReference>
<evidence type="ECO:0000256" key="9">
    <source>
        <dbReference type="ARBA" id="ARBA00023136"/>
    </source>
</evidence>
<dbReference type="InterPro" id="IPR050975">
    <property type="entry name" value="Sleep_regulator"/>
</dbReference>
<keyword evidence="10" id="KW-1015">Disulfide bond</keyword>
<gene>
    <name evidence="20" type="ORF">ACAOBT_LOCUS12581</name>
</gene>
<dbReference type="GO" id="GO:0005886">
    <property type="term" value="C:plasma membrane"/>
    <property type="evidence" value="ECO:0007669"/>
    <property type="project" value="UniProtKB-SubCell"/>
</dbReference>
<evidence type="ECO:0000256" key="3">
    <source>
        <dbReference type="ARBA" id="ARBA00022475"/>
    </source>
</evidence>
<evidence type="ECO:0000256" key="5">
    <source>
        <dbReference type="ARBA" id="ARBA00022692"/>
    </source>
</evidence>
<dbReference type="InterPro" id="IPR045860">
    <property type="entry name" value="Snake_toxin-like_sf"/>
</dbReference>
<dbReference type="Proteomes" id="UP001152888">
    <property type="component" value="Unassembled WGS sequence"/>
</dbReference>
<comment type="function">
    <text evidence="17">Bifunctional regulator of neuronal activity in the mushroom body, and possibly other regions of the brain, that acts as a signaling molecule required for homeostatic regulation of sleep under normal conditions and after sleep deprivation. Reduces neuronal excitability by enhancing Sh/shaker K(+) channel activity; possibly by stabilizing Sh/shaker to increase protein levels, accelerating its activation kinetics, slowing C-type inactivation and enhancing recovery from inactivation. Specifically affects the A-type K(+) current. Antagonizes nicotinic acetylcholine receptors (nAChRs) to reduce synaptic transmission, possibly by preventing their localization to the cell surface. Required for regulation of neuromuscular excitability and plasticity at neuromuscular junctions.</text>
</comment>
<evidence type="ECO:0000256" key="10">
    <source>
        <dbReference type="ARBA" id="ARBA00023157"/>
    </source>
</evidence>
<comment type="caution">
    <text evidence="20">The sequence shown here is derived from an EMBL/GenBank/DDBJ whole genome shotgun (WGS) entry which is preliminary data.</text>
</comment>
<accession>A0A9P0PA47</accession>
<evidence type="ECO:0000256" key="14">
    <source>
        <dbReference type="ARBA" id="ARBA00044499"/>
    </source>
</evidence>
<keyword evidence="4" id="KW-0336">GPI-anchor</keyword>
<evidence type="ECO:0000256" key="12">
    <source>
        <dbReference type="ARBA" id="ARBA00023288"/>
    </source>
</evidence>
<keyword evidence="11" id="KW-0325">Glycoprotein</keyword>
<comment type="similarity">
    <text evidence="2">Belongs to the quiver family.</text>
</comment>
<dbReference type="InterPro" id="IPR031424">
    <property type="entry name" value="QVR-like"/>
</dbReference>
<dbReference type="GO" id="GO:0032222">
    <property type="term" value="P:regulation of synaptic transmission, cholinergic"/>
    <property type="evidence" value="ECO:0007669"/>
    <property type="project" value="InterPro"/>
</dbReference>
<evidence type="ECO:0000256" key="15">
    <source>
        <dbReference type="ARBA" id="ARBA00044524"/>
    </source>
</evidence>
<evidence type="ECO:0000256" key="11">
    <source>
        <dbReference type="ARBA" id="ARBA00023180"/>
    </source>
</evidence>
<keyword evidence="5" id="KW-0812">Transmembrane</keyword>
<evidence type="ECO:0000256" key="2">
    <source>
        <dbReference type="ARBA" id="ARBA00010522"/>
    </source>
</evidence>
<name>A0A9P0PA47_ACAOB</name>